<dbReference type="Gene3D" id="1.10.510.10">
    <property type="entry name" value="Transferase(Phosphotransferase) domain 1"/>
    <property type="match status" value="1"/>
</dbReference>
<dbReference type="AlphaFoldDB" id="A0A5N5TAY3"/>
<accession>A0A5N5TAY3</accession>
<dbReference type="SUPFAM" id="SSF56112">
    <property type="entry name" value="Protein kinase-like (PK-like)"/>
    <property type="match status" value="1"/>
</dbReference>
<keyword evidence="3" id="KW-0675">Receptor</keyword>
<dbReference type="PANTHER" id="PTHR24416">
    <property type="entry name" value="TYROSINE-PROTEIN KINASE RECEPTOR"/>
    <property type="match status" value="1"/>
</dbReference>
<dbReference type="InterPro" id="IPR050122">
    <property type="entry name" value="RTK"/>
</dbReference>
<dbReference type="InterPro" id="IPR001245">
    <property type="entry name" value="Ser-Thr/Tyr_kinase_cat_dom"/>
</dbReference>
<dbReference type="PROSITE" id="PS00109">
    <property type="entry name" value="PROTEIN_KINASE_TYR"/>
    <property type="match status" value="1"/>
</dbReference>
<dbReference type="InterPro" id="IPR008266">
    <property type="entry name" value="Tyr_kinase_AS"/>
</dbReference>
<evidence type="ECO:0000256" key="1">
    <source>
        <dbReference type="SAM" id="MobiDB-lite"/>
    </source>
</evidence>
<dbReference type="GO" id="GO:0043235">
    <property type="term" value="C:receptor complex"/>
    <property type="evidence" value="ECO:0007669"/>
    <property type="project" value="TreeGrafter"/>
</dbReference>
<evidence type="ECO:0000313" key="3">
    <source>
        <dbReference type="EMBL" id="KAB7503339.1"/>
    </source>
</evidence>
<dbReference type="GO" id="GO:0007169">
    <property type="term" value="P:cell surface receptor protein tyrosine kinase signaling pathway"/>
    <property type="evidence" value="ECO:0007669"/>
    <property type="project" value="TreeGrafter"/>
</dbReference>
<dbReference type="PANTHER" id="PTHR24416:SF600">
    <property type="entry name" value="PDGF- AND VEGF-RECEPTOR RELATED, ISOFORM J"/>
    <property type="match status" value="1"/>
</dbReference>
<organism evidence="3 4">
    <name type="scientific">Armadillidium nasatum</name>
    <dbReference type="NCBI Taxonomy" id="96803"/>
    <lineage>
        <taxon>Eukaryota</taxon>
        <taxon>Metazoa</taxon>
        <taxon>Ecdysozoa</taxon>
        <taxon>Arthropoda</taxon>
        <taxon>Crustacea</taxon>
        <taxon>Multicrustacea</taxon>
        <taxon>Malacostraca</taxon>
        <taxon>Eumalacostraca</taxon>
        <taxon>Peracarida</taxon>
        <taxon>Isopoda</taxon>
        <taxon>Oniscidea</taxon>
        <taxon>Crinocheta</taxon>
        <taxon>Armadillidiidae</taxon>
        <taxon>Armadillidium</taxon>
    </lineage>
</organism>
<dbReference type="Pfam" id="PF07714">
    <property type="entry name" value="PK_Tyr_Ser-Thr"/>
    <property type="match status" value="1"/>
</dbReference>
<dbReference type="GO" id="GO:0004714">
    <property type="term" value="F:transmembrane receptor protein tyrosine kinase activity"/>
    <property type="evidence" value="ECO:0007669"/>
    <property type="project" value="TreeGrafter"/>
</dbReference>
<feature type="domain" description="Protein kinase" evidence="2">
    <location>
        <begin position="1"/>
        <end position="78"/>
    </location>
</feature>
<dbReference type="GO" id="GO:0005886">
    <property type="term" value="C:plasma membrane"/>
    <property type="evidence" value="ECO:0007669"/>
    <property type="project" value="TreeGrafter"/>
</dbReference>
<gene>
    <name evidence="3" type="primary">FLT1_8</name>
    <name evidence="3" type="ORF">Anas_09914</name>
</gene>
<dbReference type="InterPro" id="IPR000719">
    <property type="entry name" value="Prot_kinase_dom"/>
</dbReference>
<feature type="region of interest" description="Disordered" evidence="1">
    <location>
        <begin position="1"/>
        <end position="30"/>
    </location>
</feature>
<dbReference type="EMBL" id="SEYY01005343">
    <property type="protein sequence ID" value="KAB7503339.1"/>
    <property type="molecule type" value="Genomic_DNA"/>
</dbReference>
<sequence length="78" mass="8451">MMAYSPPPSSPASPSMSDCQEEPISSDAENIPGVLHGDLAARNLLLSSNNVVKICDFGLSREMNKNYLYIKKSSVSFV</sequence>
<comment type="caution">
    <text evidence="3">The sequence shown here is derived from an EMBL/GenBank/DDBJ whole genome shotgun (WGS) entry which is preliminary data.</text>
</comment>
<evidence type="ECO:0000313" key="4">
    <source>
        <dbReference type="Proteomes" id="UP000326759"/>
    </source>
</evidence>
<keyword evidence="4" id="KW-1185">Reference proteome</keyword>
<evidence type="ECO:0000259" key="2">
    <source>
        <dbReference type="PROSITE" id="PS50011"/>
    </source>
</evidence>
<dbReference type="PROSITE" id="PS50011">
    <property type="entry name" value="PROTEIN_KINASE_DOM"/>
    <property type="match status" value="1"/>
</dbReference>
<reference evidence="3 4" key="1">
    <citation type="journal article" date="2019" name="PLoS Biol.">
        <title>Sex chromosomes control vertical transmission of feminizing Wolbachia symbionts in an isopod.</title>
        <authorList>
            <person name="Becking T."/>
            <person name="Chebbi M.A."/>
            <person name="Giraud I."/>
            <person name="Moumen B."/>
            <person name="Laverre T."/>
            <person name="Caubet Y."/>
            <person name="Peccoud J."/>
            <person name="Gilbert C."/>
            <person name="Cordaux R."/>
        </authorList>
    </citation>
    <scope>NUCLEOTIDE SEQUENCE [LARGE SCALE GENOMIC DNA]</scope>
    <source>
        <strain evidence="3">ANa2</strain>
        <tissue evidence="3">Whole body excluding digestive tract and cuticle</tissue>
    </source>
</reference>
<proteinExistence type="predicted"/>
<protein>
    <submittedName>
        <fullName evidence="3">Vascular endothelial growth factor receptor 1</fullName>
    </submittedName>
</protein>
<dbReference type="InterPro" id="IPR011009">
    <property type="entry name" value="Kinase-like_dom_sf"/>
</dbReference>
<name>A0A5N5TAY3_9CRUS</name>
<dbReference type="Proteomes" id="UP000326759">
    <property type="component" value="Unassembled WGS sequence"/>
</dbReference>
<feature type="compositionally biased region" description="Pro residues" evidence="1">
    <location>
        <begin position="1"/>
        <end position="11"/>
    </location>
</feature>
<dbReference type="GO" id="GO:0005524">
    <property type="term" value="F:ATP binding"/>
    <property type="evidence" value="ECO:0007669"/>
    <property type="project" value="InterPro"/>
</dbReference>